<evidence type="ECO:0000313" key="1">
    <source>
        <dbReference type="EMBL" id="TDT29064.1"/>
    </source>
</evidence>
<reference evidence="1 2" key="1">
    <citation type="submission" date="2019-03" db="EMBL/GenBank/DDBJ databases">
        <title>Genomic Encyclopedia of Archaeal and Bacterial Type Strains, Phase II (KMG-II): from individual species to whole genera.</title>
        <authorList>
            <person name="Goeker M."/>
        </authorList>
    </citation>
    <scope>NUCLEOTIDE SEQUENCE [LARGE SCALE GENOMIC DNA]</scope>
    <source>
        <strain evidence="1 2">DSM 24323</strain>
    </source>
</reference>
<dbReference type="EMBL" id="SOAW01000004">
    <property type="protein sequence ID" value="TDT29064.1"/>
    <property type="molecule type" value="Genomic_DNA"/>
</dbReference>
<evidence type="ECO:0000313" key="2">
    <source>
        <dbReference type="Proteomes" id="UP000295371"/>
    </source>
</evidence>
<protein>
    <submittedName>
        <fullName evidence="1">Adenylate kinase family enzyme</fullName>
    </submittedName>
</protein>
<proteinExistence type="predicted"/>
<dbReference type="GO" id="GO:0016301">
    <property type="term" value="F:kinase activity"/>
    <property type="evidence" value="ECO:0007669"/>
    <property type="project" value="UniProtKB-KW"/>
</dbReference>
<dbReference type="AlphaFoldDB" id="A0A4R7IWT2"/>
<keyword evidence="1" id="KW-0808">Transferase</keyword>
<keyword evidence="2" id="KW-1185">Reference proteome</keyword>
<dbReference type="SUPFAM" id="SSF52540">
    <property type="entry name" value="P-loop containing nucleoside triphosphate hydrolases"/>
    <property type="match status" value="1"/>
</dbReference>
<sequence length="186" mass="20990">MPAATTEDLRSARRILLHGVTGSGKSAAAHRLGELLDLPVHLVDDEIGWLPGWVNRDPAEQRSLAAELAAAPSWVFDSSYQTFRDQVLPRAQVVVGLDYSRRLSFGRLLRRTARRWLTREPVCNGNVENLGQILSRDSILIWHFKSFGRKRAQLRAWEAAPDGVPVLRLRHPADLERVLARLHARP</sequence>
<organism evidence="1 2">
    <name type="scientific">Naumannella halotolerans</name>
    <dbReference type="NCBI Taxonomy" id="993414"/>
    <lineage>
        <taxon>Bacteria</taxon>
        <taxon>Bacillati</taxon>
        <taxon>Actinomycetota</taxon>
        <taxon>Actinomycetes</taxon>
        <taxon>Propionibacteriales</taxon>
        <taxon>Propionibacteriaceae</taxon>
        <taxon>Naumannella</taxon>
    </lineage>
</organism>
<dbReference type="Proteomes" id="UP000295371">
    <property type="component" value="Unassembled WGS sequence"/>
</dbReference>
<dbReference type="RefSeq" id="WP_133756059.1">
    <property type="nucleotide sequence ID" value="NZ_SOAW01000004.1"/>
</dbReference>
<keyword evidence="1" id="KW-0418">Kinase</keyword>
<dbReference type="InterPro" id="IPR052922">
    <property type="entry name" value="Cytidylate_Kinase-2"/>
</dbReference>
<dbReference type="Gene3D" id="3.40.50.300">
    <property type="entry name" value="P-loop containing nucleotide triphosphate hydrolases"/>
    <property type="match status" value="1"/>
</dbReference>
<name>A0A4R7IWT2_9ACTN</name>
<comment type="caution">
    <text evidence="1">The sequence shown here is derived from an EMBL/GenBank/DDBJ whole genome shotgun (WGS) entry which is preliminary data.</text>
</comment>
<dbReference type="PANTHER" id="PTHR37816">
    <property type="entry name" value="YALI0E33011P"/>
    <property type="match status" value="1"/>
</dbReference>
<accession>A0A4R7IWT2</accession>
<dbReference type="InterPro" id="IPR027417">
    <property type="entry name" value="P-loop_NTPase"/>
</dbReference>
<gene>
    <name evidence="1" type="ORF">CLV29_3157</name>
</gene>
<dbReference type="OrthoDB" id="3199600at2"/>
<dbReference type="PANTHER" id="PTHR37816:SF1">
    <property type="entry name" value="TOXIN"/>
    <property type="match status" value="1"/>
</dbReference>